<dbReference type="EC" id="2.1.1.199" evidence="6"/>
<organism evidence="7 8">
    <name type="scientific">Candidatus Propionivibrio aalborgensis</name>
    <dbReference type="NCBI Taxonomy" id="1860101"/>
    <lineage>
        <taxon>Bacteria</taxon>
        <taxon>Pseudomonadati</taxon>
        <taxon>Pseudomonadota</taxon>
        <taxon>Betaproteobacteria</taxon>
        <taxon>Rhodocyclales</taxon>
        <taxon>Rhodocyclaceae</taxon>
        <taxon>Propionivibrio</taxon>
    </lineage>
</organism>
<dbReference type="GO" id="GO:0005737">
    <property type="term" value="C:cytoplasm"/>
    <property type="evidence" value="ECO:0007669"/>
    <property type="project" value="UniProtKB-SubCell"/>
</dbReference>
<sequence length="321" mass="34803">MSSALPHQTVLLQEAVEALDVKPSGTYIDGTFGYGGHSRAILERLGPSGRLLALDRDPKAVAANEIDDQRLTLAHHHFGELAVVVRQAGIDAVDGVLLDIGVSSPQLDEGGRGFSFRFDAPLDMRMDTTQGETAASFLALAGIKEITEVIRNYGEERFAFQIAKKIVATRSERPVTTTSELAALVREAVRTREPGQDPATRTFQALRIHVNQELDQLALVLPQAMDILKCGGRLVVICFHSLEDRIVKRFMRDLASPDRLPKNLPLRSADLPSPRLRLVGKPVKAGAAEIATNPRARSAVMRVAEKLIGNTVGINLAGGRA</sequence>
<feature type="binding site" evidence="6">
    <location>
        <position position="106"/>
    </location>
    <ligand>
        <name>S-adenosyl-L-methionine</name>
        <dbReference type="ChEBI" id="CHEBI:59789"/>
    </ligand>
</feature>
<evidence type="ECO:0000313" key="7">
    <source>
        <dbReference type="EMBL" id="SBT03390.1"/>
    </source>
</evidence>
<accession>A0A1A8XDX2</accession>
<dbReference type="Pfam" id="PF01795">
    <property type="entry name" value="Methyltransf_5"/>
    <property type="match status" value="1"/>
</dbReference>
<evidence type="ECO:0000256" key="5">
    <source>
        <dbReference type="ARBA" id="ARBA00022691"/>
    </source>
</evidence>
<feature type="binding site" evidence="6">
    <location>
        <begin position="35"/>
        <end position="37"/>
    </location>
    <ligand>
        <name>S-adenosyl-L-methionine</name>
        <dbReference type="ChEBI" id="CHEBI:59789"/>
    </ligand>
</feature>
<comment type="subcellular location">
    <subcellularLocation>
        <location evidence="6">Cytoplasm</location>
    </subcellularLocation>
</comment>
<evidence type="ECO:0000256" key="1">
    <source>
        <dbReference type="ARBA" id="ARBA00010396"/>
    </source>
</evidence>
<feature type="binding site" evidence="6">
    <location>
        <position position="55"/>
    </location>
    <ligand>
        <name>S-adenosyl-L-methionine</name>
        <dbReference type="ChEBI" id="CHEBI:59789"/>
    </ligand>
</feature>
<dbReference type="AlphaFoldDB" id="A0A1A8XDX2"/>
<dbReference type="EMBL" id="FLQY01000008">
    <property type="protein sequence ID" value="SBT03390.1"/>
    <property type="molecule type" value="Genomic_DNA"/>
</dbReference>
<dbReference type="GO" id="GO:0070475">
    <property type="term" value="P:rRNA base methylation"/>
    <property type="evidence" value="ECO:0007669"/>
    <property type="project" value="UniProtKB-UniRule"/>
</dbReference>
<dbReference type="PANTHER" id="PTHR11265">
    <property type="entry name" value="S-ADENOSYL-METHYLTRANSFERASE MRAW"/>
    <property type="match status" value="1"/>
</dbReference>
<gene>
    <name evidence="7" type="primary">mraW</name>
    <name evidence="6" type="synonym">rsmH</name>
    <name evidence="7" type="ORF">PROAA_1050006</name>
</gene>
<dbReference type="InterPro" id="IPR023397">
    <property type="entry name" value="SAM-dep_MeTrfase_MraW_recog"/>
</dbReference>
<keyword evidence="5 6" id="KW-0949">S-adenosyl-L-methionine</keyword>
<dbReference type="PANTHER" id="PTHR11265:SF0">
    <property type="entry name" value="12S RRNA N4-METHYLCYTIDINE METHYLTRANSFERASE"/>
    <property type="match status" value="1"/>
</dbReference>
<dbReference type="NCBIfam" id="TIGR00006">
    <property type="entry name" value="16S rRNA (cytosine(1402)-N(4))-methyltransferase RsmH"/>
    <property type="match status" value="1"/>
</dbReference>
<comment type="similarity">
    <text evidence="1 6">Belongs to the methyltransferase superfamily. RsmH family.</text>
</comment>
<dbReference type="InterPro" id="IPR002903">
    <property type="entry name" value="RsmH"/>
</dbReference>
<keyword evidence="6" id="KW-0963">Cytoplasm</keyword>
<dbReference type="PIRSF" id="PIRSF004486">
    <property type="entry name" value="MraW"/>
    <property type="match status" value="1"/>
</dbReference>
<protein>
    <recommendedName>
        <fullName evidence="6">Ribosomal RNA small subunit methyltransferase H</fullName>
        <ecNumber evidence="6">2.1.1.199</ecNumber>
    </recommendedName>
    <alternativeName>
        <fullName evidence="6">16S rRNA m(4)C1402 methyltransferase</fullName>
    </alternativeName>
    <alternativeName>
        <fullName evidence="6">rRNA (cytosine-N(4)-)-methyltransferase RsmH</fullName>
    </alternativeName>
</protein>
<proteinExistence type="inferred from homology"/>
<keyword evidence="3 6" id="KW-0489">Methyltransferase</keyword>
<dbReference type="InterPro" id="IPR029063">
    <property type="entry name" value="SAM-dependent_MTases_sf"/>
</dbReference>
<name>A0A1A8XDX2_9RHOO</name>
<evidence type="ECO:0000256" key="3">
    <source>
        <dbReference type="ARBA" id="ARBA00022603"/>
    </source>
</evidence>
<keyword evidence="2 6" id="KW-0698">rRNA processing</keyword>
<evidence type="ECO:0000256" key="6">
    <source>
        <dbReference type="HAMAP-Rule" id="MF_01007"/>
    </source>
</evidence>
<comment type="catalytic activity">
    <reaction evidence="6">
        <text>cytidine(1402) in 16S rRNA + S-adenosyl-L-methionine = N(4)-methylcytidine(1402) in 16S rRNA + S-adenosyl-L-homocysteine + H(+)</text>
        <dbReference type="Rhea" id="RHEA:42928"/>
        <dbReference type="Rhea" id="RHEA-COMP:10286"/>
        <dbReference type="Rhea" id="RHEA-COMP:10287"/>
        <dbReference type="ChEBI" id="CHEBI:15378"/>
        <dbReference type="ChEBI" id="CHEBI:57856"/>
        <dbReference type="ChEBI" id="CHEBI:59789"/>
        <dbReference type="ChEBI" id="CHEBI:74506"/>
        <dbReference type="ChEBI" id="CHEBI:82748"/>
        <dbReference type="EC" id="2.1.1.199"/>
    </reaction>
</comment>
<dbReference type="HAMAP" id="MF_01007">
    <property type="entry name" value="16SrRNA_methyltr_H"/>
    <property type="match status" value="1"/>
</dbReference>
<evidence type="ECO:0000256" key="4">
    <source>
        <dbReference type="ARBA" id="ARBA00022679"/>
    </source>
</evidence>
<dbReference type="RefSeq" id="WP_186409415.1">
    <property type="nucleotide sequence ID" value="NZ_FLQY01000008.1"/>
</dbReference>
<reference evidence="7 8" key="1">
    <citation type="submission" date="2016-06" db="EMBL/GenBank/DDBJ databases">
        <authorList>
            <person name="Kjaerup R.B."/>
            <person name="Dalgaard T.S."/>
            <person name="Juul-Madsen H.R."/>
        </authorList>
    </citation>
    <scope>NUCLEOTIDE SEQUENCE [LARGE SCALE GENOMIC DNA]</scope>
    <source>
        <strain evidence="7">2</strain>
    </source>
</reference>
<feature type="binding site" evidence="6">
    <location>
        <position position="78"/>
    </location>
    <ligand>
        <name>S-adenosyl-L-methionine</name>
        <dbReference type="ChEBI" id="CHEBI:59789"/>
    </ligand>
</feature>
<comment type="function">
    <text evidence="6">Specifically methylates the N4 position of cytidine in position 1402 (C1402) of 16S rRNA.</text>
</comment>
<dbReference type="SUPFAM" id="SSF53335">
    <property type="entry name" value="S-adenosyl-L-methionine-dependent methyltransferases"/>
    <property type="match status" value="1"/>
</dbReference>
<dbReference type="GO" id="GO:0071424">
    <property type="term" value="F:rRNA (cytosine-N4-)-methyltransferase activity"/>
    <property type="evidence" value="ECO:0007669"/>
    <property type="project" value="UniProtKB-UniRule"/>
</dbReference>
<dbReference type="Gene3D" id="1.10.150.170">
    <property type="entry name" value="Putative methyltransferase TM0872, insert domain"/>
    <property type="match status" value="1"/>
</dbReference>
<evidence type="ECO:0000313" key="8">
    <source>
        <dbReference type="Proteomes" id="UP000199600"/>
    </source>
</evidence>
<evidence type="ECO:0000256" key="2">
    <source>
        <dbReference type="ARBA" id="ARBA00022552"/>
    </source>
</evidence>
<dbReference type="Proteomes" id="UP000199600">
    <property type="component" value="Unassembled WGS sequence"/>
</dbReference>
<keyword evidence="4 6" id="KW-0808">Transferase</keyword>
<keyword evidence="8" id="KW-1185">Reference proteome</keyword>
<feature type="binding site" evidence="6">
    <location>
        <position position="99"/>
    </location>
    <ligand>
        <name>S-adenosyl-L-methionine</name>
        <dbReference type="ChEBI" id="CHEBI:59789"/>
    </ligand>
</feature>
<dbReference type="SUPFAM" id="SSF81799">
    <property type="entry name" value="Putative methyltransferase TM0872, insert domain"/>
    <property type="match status" value="1"/>
</dbReference>
<dbReference type="Gene3D" id="3.40.50.150">
    <property type="entry name" value="Vaccinia Virus protein VP39"/>
    <property type="match status" value="1"/>
</dbReference>